<proteinExistence type="predicted"/>
<evidence type="ECO:0000256" key="6">
    <source>
        <dbReference type="ARBA" id="ARBA00023170"/>
    </source>
</evidence>
<organism evidence="9 10">
    <name type="scientific">Limulus polyphemus</name>
    <name type="common">Atlantic horseshoe crab</name>
    <dbReference type="NCBI Taxonomy" id="6850"/>
    <lineage>
        <taxon>Eukaryota</taxon>
        <taxon>Metazoa</taxon>
        <taxon>Ecdysozoa</taxon>
        <taxon>Arthropoda</taxon>
        <taxon>Chelicerata</taxon>
        <taxon>Merostomata</taxon>
        <taxon>Xiphosura</taxon>
        <taxon>Limulidae</taxon>
        <taxon>Limulus</taxon>
    </lineage>
</organism>
<gene>
    <name evidence="10" type="primary">LOC111086803</name>
</gene>
<keyword evidence="6" id="KW-0675">Receptor</keyword>
<keyword evidence="3 8" id="KW-0812">Transmembrane</keyword>
<keyword evidence="7" id="KW-0325">Glycoprotein</keyword>
<evidence type="ECO:0000256" key="4">
    <source>
        <dbReference type="ARBA" id="ARBA00022989"/>
    </source>
</evidence>
<keyword evidence="9" id="KW-1185">Reference proteome</keyword>
<comment type="subcellular location">
    <subcellularLocation>
        <location evidence="1">Cell membrane</location>
        <topology evidence="1">Multi-pass membrane protein</topology>
    </subcellularLocation>
</comment>
<evidence type="ECO:0000256" key="8">
    <source>
        <dbReference type="SAM" id="Phobius"/>
    </source>
</evidence>
<evidence type="ECO:0000256" key="1">
    <source>
        <dbReference type="ARBA" id="ARBA00004651"/>
    </source>
</evidence>
<evidence type="ECO:0000256" key="7">
    <source>
        <dbReference type="ARBA" id="ARBA00023180"/>
    </source>
</evidence>
<sequence length="173" mass="19793">MYTIGKQISKNEAETLVRTVDAGVIRAMQKSFAFVCPRASMEGSLASLGIRNYHFGEEQFYKMFYSFAVPNGSPMKEAFGQIITRLNEMGIIMKLYKDVLAERQRKQKFLRKTNVTIDLETVETEGERGPRPLHLQELLSAFTVFAIGQTMAMLVFFSELGYYGCDMNTYFRC</sequence>
<dbReference type="RefSeq" id="XP_022246852.1">
    <property type="nucleotide sequence ID" value="XM_022391144.1"/>
</dbReference>
<reference evidence="10" key="1">
    <citation type="submission" date="2025-08" db="UniProtKB">
        <authorList>
            <consortium name="RefSeq"/>
        </authorList>
    </citation>
    <scope>IDENTIFICATION</scope>
    <source>
        <tissue evidence="10">Muscle</tissue>
    </source>
</reference>
<feature type="transmembrane region" description="Helical" evidence="8">
    <location>
        <begin position="138"/>
        <end position="157"/>
    </location>
</feature>
<evidence type="ECO:0000256" key="2">
    <source>
        <dbReference type="ARBA" id="ARBA00022475"/>
    </source>
</evidence>
<name>A0ABM1ST96_LIMPO</name>
<protein>
    <submittedName>
        <fullName evidence="10">Uncharacterized protein LOC111086803</fullName>
    </submittedName>
</protein>
<keyword evidence="2" id="KW-1003">Cell membrane</keyword>
<dbReference type="SUPFAM" id="SSF53850">
    <property type="entry name" value="Periplasmic binding protein-like II"/>
    <property type="match status" value="1"/>
</dbReference>
<dbReference type="InterPro" id="IPR052192">
    <property type="entry name" value="Insect_Ionotropic_Sensory_Rcpt"/>
</dbReference>
<evidence type="ECO:0000313" key="9">
    <source>
        <dbReference type="Proteomes" id="UP000694941"/>
    </source>
</evidence>
<evidence type="ECO:0000256" key="3">
    <source>
        <dbReference type="ARBA" id="ARBA00022692"/>
    </source>
</evidence>
<dbReference type="PANTHER" id="PTHR42643">
    <property type="entry name" value="IONOTROPIC RECEPTOR 20A-RELATED"/>
    <property type="match status" value="1"/>
</dbReference>
<dbReference type="PANTHER" id="PTHR42643:SF30">
    <property type="entry name" value="IONOTROPIC RECEPTOR 40A-RELATED"/>
    <property type="match status" value="1"/>
</dbReference>
<keyword evidence="4 8" id="KW-1133">Transmembrane helix</keyword>
<evidence type="ECO:0000256" key="5">
    <source>
        <dbReference type="ARBA" id="ARBA00023136"/>
    </source>
</evidence>
<evidence type="ECO:0000313" key="10">
    <source>
        <dbReference type="RefSeq" id="XP_022246852.1"/>
    </source>
</evidence>
<dbReference type="Gene3D" id="3.40.190.10">
    <property type="entry name" value="Periplasmic binding protein-like II"/>
    <property type="match status" value="2"/>
</dbReference>
<keyword evidence="5 8" id="KW-0472">Membrane</keyword>
<dbReference type="Proteomes" id="UP000694941">
    <property type="component" value="Unplaced"/>
</dbReference>
<dbReference type="GeneID" id="111086803"/>
<accession>A0ABM1ST96</accession>